<dbReference type="Proteomes" id="UP000626370">
    <property type="component" value="Unassembled WGS sequence"/>
</dbReference>
<comment type="similarity">
    <text evidence="1">Belongs to the protein-tyrosine phosphatase family.</text>
</comment>
<dbReference type="PANTHER" id="PTHR31126:SF1">
    <property type="entry name" value="TYROSINE SPECIFIC PROTEIN PHOSPHATASES DOMAIN-CONTAINING PROTEIN"/>
    <property type="match status" value="1"/>
</dbReference>
<evidence type="ECO:0000313" key="2">
    <source>
        <dbReference type="EMBL" id="GHE95972.1"/>
    </source>
</evidence>
<dbReference type="Gene3D" id="3.90.190.10">
    <property type="entry name" value="Protein tyrosine phosphatase superfamily"/>
    <property type="match status" value="1"/>
</dbReference>
<organism evidence="2 3">
    <name type="scientific">Thalassotalea profundi</name>
    <dbReference type="NCBI Taxonomy" id="2036687"/>
    <lineage>
        <taxon>Bacteria</taxon>
        <taxon>Pseudomonadati</taxon>
        <taxon>Pseudomonadota</taxon>
        <taxon>Gammaproteobacteria</taxon>
        <taxon>Alteromonadales</taxon>
        <taxon>Colwelliaceae</taxon>
        <taxon>Thalassotalea</taxon>
    </lineage>
</organism>
<dbReference type="InterPro" id="IPR029021">
    <property type="entry name" value="Prot-tyrosine_phosphatase-like"/>
</dbReference>
<proteinExistence type="inferred from homology"/>
<dbReference type="PROSITE" id="PS00383">
    <property type="entry name" value="TYR_PHOSPHATASE_1"/>
    <property type="match status" value="1"/>
</dbReference>
<keyword evidence="3" id="KW-1185">Reference proteome</keyword>
<dbReference type="Pfam" id="PF13350">
    <property type="entry name" value="Y_phosphatase3"/>
    <property type="match status" value="1"/>
</dbReference>
<dbReference type="InterPro" id="IPR016130">
    <property type="entry name" value="Tyr_Pase_AS"/>
</dbReference>
<evidence type="ECO:0000313" key="3">
    <source>
        <dbReference type="Proteomes" id="UP000626370"/>
    </source>
</evidence>
<sequence>MKKLSILTSALIFAGCTTTPPQNNISDLTVTYDESKNLYQLNWQATQAKQDVEILVASDEQGSDAKVIASANDDQYQWQSTGAKGRKYFTVKPANGQADNAASRLLPLEKGRNFRELGGYETVDGKTVKWGKLFRSGALANLTNNDYQYIDNLGIKTVVDFRDNNERATEVTDWKASDVEVISKDYGQVLDMKKFAKALMDPSLNEEKATMLFAQMYPSLTETQKENYTAMFNRLATKDDGLLFHCTAGKDRTGVAGVLILTALGVDKEVAIQDYLLSEQYLDPKELFHVPENMSPEQEKMYAFFSKLPEEIVQVFAGTRRPMIEAAISHMETKSGSILNYIQQELNVSEQDLANIRKHYLN</sequence>
<name>A0ABQ3IVH1_9GAMM</name>
<dbReference type="RefSeq" id="WP_189378779.1">
    <property type="nucleotide sequence ID" value="NZ_BNAH01000011.1"/>
</dbReference>
<accession>A0ABQ3IVH1</accession>
<gene>
    <name evidence="2" type="ORF">GCM10011501_26980</name>
</gene>
<dbReference type="EMBL" id="BNAH01000011">
    <property type="protein sequence ID" value="GHE95972.1"/>
    <property type="molecule type" value="Genomic_DNA"/>
</dbReference>
<dbReference type="InterPro" id="IPR026893">
    <property type="entry name" value="Tyr/Ser_Pase_IphP-type"/>
</dbReference>
<protein>
    <submittedName>
        <fullName evidence="2">Protein-tyrosine-phosphatase</fullName>
    </submittedName>
</protein>
<evidence type="ECO:0000256" key="1">
    <source>
        <dbReference type="ARBA" id="ARBA00009580"/>
    </source>
</evidence>
<comment type="caution">
    <text evidence="2">The sequence shown here is derived from an EMBL/GenBank/DDBJ whole genome shotgun (WGS) entry which is preliminary data.</text>
</comment>
<dbReference type="PANTHER" id="PTHR31126">
    <property type="entry name" value="TYROSINE-PROTEIN PHOSPHATASE"/>
    <property type="match status" value="1"/>
</dbReference>
<dbReference type="PROSITE" id="PS51257">
    <property type="entry name" value="PROKAR_LIPOPROTEIN"/>
    <property type="match status" value="1"/>
</dbReference>
<reference evidence="3" key="1">
    <citation type="journal article" date="2019" name="Int. J. Syst. Evol. Microbiol.">
        <title>The Global Catalogue of Microorganisms (GCM) 10K type strain sequencing project: providing services to taxonomists for standard genome sequencing and annotation.</title>
        <authorList>
            <consortium name="The Broad Institute Genomics Platform"/>
            <consortium name="The Broad Institute Genome Sequencing Center for Infectious Disease"/>
            <person name="Wu L."/>
            <person name="Ma J."/>
        </authorList>
    </citation>
    <scope>NUCLEOTIDE SEQUENCE [LARGE SCALE GENOMIC DNA]</scope>
    <source>
        <strain evidence="3">CGMCC 1.15922</strain>
    </source>
</reference>
<dbReference type="SUPFAM" id="SSF52799">
    <property type="entry name" value="(Phosphotyrosine protein) phosphatases II"/>
    <property type="match status" value="1"/>
</dbReference>